<gene>
    <name evidence="3" type="ORF">EV191_10414</name>
</gene>
<keyword evidence="4" id="KW-1185">Reference proteome</keyword>
<feature type="transmembrane region" description="Helical" evidence="2">
    <location>
        <begin position="67"/>
        <end position="86"/>
    </location>
</feature>
<feature type="transmembrane region" description="Helical" evidence="2">
    <location>
        <begin position="254"/>
        <end position="278"/>
    </location>
</feature>
<feature type="transmembrane region" description="Helical" evidence="2">
    <location>
        <begin position="361"/>
        <end position="380"/>
    </location>
</feature>
<feature type="region of interest" description="Disordered" evidence="1">
    <location>
        <begin position="1"/>
        <end position="34"/>
    </location>
</feature>
<feature type="transmembrane region" description="Helical" evidence="2">
    <location>
        <begin position="298"/>
        <end position="317"/>
    </location>
</feature>
<evidence type="ECO:0000256" key="1">
    <source>
        <dbReference type="SAM" id="MobiDB-lite"/>
    </source>
</evidence>
<feature type="transmembrane region" description="Helical" evidence="2">
    <location>
        <begin position="386"/>
        <end position="405"/>
    </location>
</feature>
<feature type="transmembrane region" description="Helical" evidence="2">
    <location>
        <begin position="131"/>
        <end position="151"/>
    </location>
</feature>
<feature type="transmembrane region" description="Helical" evidence="2">
    <location>
        <begin position="106"/>
        <end position="125"/>
    </location>
</feature>
<accession>A0A4R2QUP7</accession>
<feature type="transmembrane region" description="Helical" evidence="2">
    <location>
        <begin position="329"/>
        <end position="349"/>
    </location>
</feature>
<dbReference type="InterPro" id="IPR010640">
    <property type="entry name" value="Low_temperature_requirement_A"/>
</dbReference>
<reference evidence="3 4" key="1">
    <citation type="submission" date="2019-03" db="EMBL/GenBank/DDBJ databases">
        <title>Genomic Encyclopedia of Type Strains, Phase IV (KMG-IV): sequencing the most valuable type-strain genomes for metagenomic binning, comparative biology and taxonomic classification.</title>
        <authorList>
            <person name="Goeker M."/>
        </authorList>
    </citation>
    <scope>NUCLEOTIDE SEQUENCE [LARGE SCALE GENOMIC DNA]</scope>
    <source>
        <strain evidence="3 4">DSM 45765</strain>
    </source>
</reference>
<name>A0A4R2QUP7_9PSEU</name>
<dbReference type="AlphaFoldDB" id="A0A4R2QUP7"/>
<comment type="caution">
    <text evidence="3">The sequence shown here is derived from an EMBL/GenBank/DDBJ whole genome shotgun (WGS) entry which is preliminary data.</text>
</comment>
<evidence type="ECO:0000313" key="4">
    <source>
        <dbReference type="Proteomes" id="UP000294911"/>
    </source>
</evidence>
<dbReference type="Pfam" id="PF06772">
    <property type="entry name" value="LtrA"/>
    <property type="match status" value="1"/>
</dbReference>
<dbReference type="EMBL" id="SLXQ01000004">
    <property type="protein sequence ID" value="TCP53447.1"/>
    <property type="molecule type" value="Genomic_DNA"/>
</dbReference>
<evidence type="ECO:0000256" key="2">
    <source>
        <dbReference type="SAM" id="Phobius"/>
    </source>
</evidence>
<feature type="transmembrane region" description="Helical" evidence="2">
    <location>
        <begin position="230"/>
        <end position="248"/>
    </location>
</feature>
<dbReference type="PANTHER" id="PTHR36840">
    <property type="entry name" value="BLL5714 PROTEIN"/>
    <property type="match status" value="1"/>
</dbReference>
<keyword evidence="2" id="KW-0472">Membrane</keyword>
<organism evidence="3 4">
    <name type="scientific">Tamaricihabitans halophyticus</name>
    <dbReference type="NCBI Taxonomy" id="1262583"/>
    <lineage>
        <taxon>Bacteria</taxon>
        <taxon>Bacillati</taxon>
        <taxon>Actinomycetota</taxon>
        <taxon>Actinomycetes</taxon>
        <taxon>Pseudonocardiales</taxon>
        <taxon>Pseudonocardiaceae</taxon>
        <taxon>Tamaricihabitans</taxon>
    </lineage>
</organism>
<protein>
    <submittedName>
        <fullName evidence="3">Low temperature requirement protein LtrA</fullName>
    </submittedName>
</protein>
<keyword evidence="2" id="KW-0812">Transmembrane</keyword>
<evidence type="ECO:0000313" key="3">
    <source>
        <dbReference type="EMBL" id="TCP53447.1"/>
    </source>
</evidence>
<dbReference type="Proteomes" id="UP000294911">
    <property type="component" value="Unassembled WGS sequence"/>
</dbReference>
<keyword evidence="2" id="KW-1133">Transmembrane helix</keyword>
<dbReference type="PANTHER" id="PTHR36840:SF1">
    <property type="entry name" value="BLL5714 PROTEIN"/>
    <property type="match status" value="1"/>
</dbReference>
<sequence>MTRPYRQSIGKWHVSNNNDAMPAPRAHPRLMRPDDERRSEVAPIELFFDLVYVFAIIQVSHTLLAHLTWLGFAEVALLFGAVWWAWNYSAWAMNWLDPRSGAVRVLNGLLMLAALGMALGLPQAFRDDGLLFAACYVAAQVGRAAFMAVAMRGHVLAKNYTNLLAWSASSGVLWLVGAFLDTGPRLAVWFVALVIDLAGPRFDYRFPGLGTAPMATWPTDPEHLAERNRGVFIIALGESILIMGFTLAELDPIPLRAVVATVFGFIGLFVMWWAYFALAGADTLASRGDSSTSALRSAFAYAHLLMVAGAIVVAVSIELRITHADTDATVVLTTVGGPLIYLAGNILFLRSRTGSVARARYVAAAGLVIVGTLGLVLGAAVPPLVIGLATVVVMATLAVVTQLTANRSARASG</sequence>
<proteinExistence type="predicted"/>